<sequence>MAATSSSHPFLTTQPGGLRESRSWSPVAPHFAGKLATGTIEAARKMAAMALELKPLVSTTSRVLDAGAGSGAITETVRALDPEVPIVAVDKVPGMVEFLARKNISNVTTGLADVKAMVGQDRGGLVPEAGFTHAFAALVVQFCGEHQTDMLTELFRAVEPGGVAGASITRDITVREPWHLACERLDPESYRRFETHDAPPVWMSADEVDAGMRAVGFRDTRSATLPTEFTWDSAEDYIKFWFEGGHPGLRKEMRGWEEGLGRDPDEVRLEVEKAGREQFDGAPRLGCNVDIVVGRRPV</sequence>
<dbReference type="Pfam" id="PF13649">
    <property type="entry name" value="Methyltransf_25"/>
    <property type="match status" value="1"/>
</dbReference>
<proteinExistence type="predicted"/>
<name>A0ABR2HQQ8_9PEZI</name>
<dbReference type="Gene3D" id="3.40.50.150">
    <property type="entry name" value="Vaccinia Virus protein VP39"/>
    <property type="match status" value="1"/>
</dbReference>
<protein>
    <submittedName>
        <fullName evidence="3">S-adenosyl-L-methionine-dependent methyltransferase</fullName>
    </submittedName>
</protein>
<dbReference type="InterPro" id="IPR029063">
    <property type="entry name" value="SAM-dependent_MTases_sf"/>
</dbReference>
<dbReference type="Proteomes" id="UP001390339">
    <property type="component" value="Unassembled WGS sequence"/>
</dbReference>
<keyword evidence="4" id="KW-1185">Reference proteome</keyword>
<evidence type="ECO:0000313" key="4">
    <source>
        <dbReference type="Proteomes" id="UP001390339"/>
    </source>
</evidence>
<evidence type="ECO:0000256" key="1">
    <source>
        <dbReference type="SAM" id="MobiDB-lite"/>
    </source>
</evidence>
<feature type="compositionally biased region" description="Polar residues" evidence="1">
    <location>
        <begin position="1"/>
        <end position="15"/>
    </location>
</feature>
<dbReference type="InterPro" id="IPR041698">
    <property type="entry name" value="Methyltransf_25"/>
</dbReference>
<feature type="region of interest" description="Disordered" evidence="1">
    <location>
        <begin position="1"/>
        <end position="25"/>
    </location>
</feature>
<dbReference type="GO" id="GO:0032259">
    <property type="term" value="P:methylation"/>
    <property type="evidence" value="ECO:0007669"/>
    <property type="project" value="UniProtKB-KW"/>
</dbReference>
<dbReference type="CDD" id="cd02440">
    <property type="entry name" value="AdoMet_MTases"/>
    <property type="match status" value="1"/>
</dbReference>
<evidence type="ECO:0000259" key="2">
    <source>
        <dbReference type="Pfam" id="PF13649"/>
    </source>
</evidence>
<dbReference type="SUPFAM" id="SSF53335">
    <property type="entry name" value="S-adenosyl-L-methionine-dependent methyltransferases"/>
    <property type="match status" value="1"/>
</dbReference>
<dbReference type="EMBL" id="JAPCWZ010000009">
    <property type="protein sequence ID" value="KAK8851415.1"/>
    <property type="molecule type" value="Genomic_DNA"/>
</dbReference>
<keyword evidence="3" id="KW-0808">Transferase</keyword>
<keyword evidence="3" id="KW-0489">Methyltransferase</keyword>
<dbReference type="GO" id="GO:0008168">
    <property type="term" value="F:methyltransferase activity"/>
    <property type="evidence" value="ECO:0007669"/>
    <property type="project" value="UniProtKB-KW"/>
</dbReference>
<feature type="domain" description="Methyltransferase" evidence="2">
    <location>
        <begin position="63"/>
        <end position="162"/>
    </location>
</feature>
<comment type="caution">
    <text evidence="3">The sequence shown here is derived from an EMBL/GenBank/DDBJ whole genome shotgun (WGS) entry which is preliminary data.</text>
</comment>
<evidence type="ECO:0000313" key="3">
    <source>
        <dbReference type="EMBL" id="KAK8851415.1"/>
    </source>
</evidence>
<gene>
    <name evidence="3" type="ORF">PGQ11_013894</name>
</gene>
<organism evidence="3 4">
    <name type="scientific">Apiospora arundinis</name>
    <dbReference type="NCBI Taxonomy" id="335852"/>
    <lineage>
        <taxon>Eukaryota</taxon>
        <taxon>Fungi</taxon>
        <taxon>Dikarya</taxon>
        <taxon>Ascomycota</taxon>
        <taxon>Pezizomycotina</taxon>
        <taxon>Sordariomycetes</taxon>
        <taxon>Xylariomycetidae</taxon>
        <taxon>Amphisphaeriales</taxon>
        <taxon>Apiosporaceae</taxon>
        <taxon>Apiospora</taxon>
    </lineage>
</organism>
<reference evidence="3 4" key="1">
    <citation type="journal article" date="2024" name="IMA Fungus">
        <title>Apiospora arundinis, a panoply of carbohydrate-active enzymes and secondary metabolites.</title>
        <authorList>
            <person name="Sorensen T."/>
            <person name="Petersen C."/>
            <person name="Muurmann A.T."/>
            <person name="Christiansen J.V."/>
            <person name="Brundto M.L."/>
            <person name="Overgaard C.K."/>
            <person name="Boysen A.T."/>
            <person name="Wollenberg R.D."/>
            <person name="Larsen T.O."/>
            <person name="Sorensen J.L."/>
            <person name="Nielsen K.L."/>
            <person name="Sondergaard T.E."/>
        </authorList>
    </citation>
    <scope>NUCLEOTIDE SEQUENCE [LARGE SCALE GENOMIC DNA]</scope>
    <source>
        <strain evidence="3 4">AAU 773</strain>
    </source>
</reference>
<accession>A0ABR2HQQ8</accession>